<evidence type="ECO:0000256" key="2">
    <source>
        <dbReference type="ARBA" id="ARBA00022898"/>
    </source>
</evidence>
<accession>A0A9D1LJG8</accession>
<comment type="cofactor">
    <cofactor evidence="1 3">
        <name>pyridoxal 5'-phosphate</name>
        <dbReference type="ChEBI" id="CHEBI:597326"/>
    </cofactor>
</comment>
<reference evidence="5" key="2">
    <citation type="journal article" date="2021" name="PeerJ">
        <title>Extensive microbial diversity within the chicken gut microbiome revealed by metagenomics and culture.</title>
        <authorList>
            <person name="Gilroy R."/>
            <person name="Ravi A."/>
            <person name="Getino M."/>
            <person name="Pursley I."/>
            <person name="Horton D.L."/>
            <person name="Alikhan N.F."/>
            <person name="Baker D."/>
            <person name="Gharbi K."/>
            <person name="Hall N."/>
            <person name="Watson M."/>
            <person name="Adriaenssens E.M."/>
            <person name="Foster-Nyarko E."/>
            <person name="Jarju S."/>
            <person name="Secka A."/>
            <person name="Antonio M."/>
            <person name="Oren A."/>
            <person name="Chaudhuri R.R."/>
            <person name="La Ragione R."/>
            <person name="Hildebrand F."/>
            <person name="Pallen M.J."/>
        </authorList>
    </citation>
    <scope>NUCLEOTIDE SEQUENCE</scope>
    <source>
        <strain evidence="5">CHK191-8634</strain>
    </source>
</reference>
<evidence type="ECO:0000313" key="6">
    <source>
        <dbReference type="Proteomes" id="UP000824073"/>
    </source>
</evidence>
<dbReference type="SUPFAM" id="SSF53383">
    <property type="entry name" value="PLP-dependent transferases"/>
    <property type="match status" value="1"/>
</dbReference>
<gene>
    <name evidence="5" type="ORF">IAB67_01215</name>
</gene>
<dbReference type="InterPro" id="IPR015421">
    <property type="entry name" value="PyrdxlP-dep_Trfase_major"/>
</dbReference>
<dbReference type="PROSITE" id="PS00599">
    <property type="entry name" value="AA_TRANSFER_CLASS_2"/>
    <property type="match status" value="1"/>
</dbReference>
<dbReference type="Pfam" id="PF00155">
    <property type="entry name" value="Aminotran_1_2"/>
    <property type="match status" value="1"/>
</dbReference>
<dbReference type="GO" id="GO:0008483">
    <property type="term" value="F:transaminase activity"/>
    <property type="evidence" value="ECO:0007669"/>
    <property type="project" value="UniProtKB-KW"/>
</dbReference>
<dbReference type="PANTHER" id="PTHR42885">
    <property type="entry name" value="HISTIDINOL-PHOSPHATE AMINOTRANSFERASE-RELATED"/>
    <property type="match status" value="1"/>
</dbReference>
<protein>
    <submittedName>
        <fullName evidence="5">Histidinol-phosphate aminotransferase family protein</fullName>
    </submittedName>
</protein>
<keyword evidence="5" id="KW-0808">Transferase</keyword>
<dbReference type="Gene3D" id="3.90.1150.10">
    <property type="entry name" value="Aspartate Aminotransferase, domain 1"/>
    <property type="match status" value="1"/>
</dbReference>
<evidence type="ECO:0000256" key="3">
    <source>
        <dbReference type="RuleBase" id="RU003693"/>
    </source>
</evidence>
<evidence type="ECO:0000256" key="1">
    <source>
        <dbReference type="ARBA" id="ARBA00001933"/>
    </source>
</evidence>
<keyword evidence="5" id="KW-0032">Aminotransferase</keyword>
<dbReference type="InterPro" id="IPR004839">
    <property type="entry name" value="Aminotransferase_I/II_large"/>
</dbReference>
<feature type="domain" description="Aminotransferase class I/classII large" evidence="4">
    <location>
        <begin position="30"/>
        <end position="353"/>
    </location>
</feature>
<dbReference type="AlphaFoldDB" id="A0A9D1LJG8"/>
<dbReference type="InterPro" id="IPR015424">
    <property type="entry name" value="PyrdxlP-dep_Trfase"/>
</dbReference>
<comment type="caution">
    <text evidence="5">The sequence shown here is derived from an EMBL/GenBank/DDBJ whole genome shotgun (WGS) entry which is preliminary data.</text>
</comment>
<sequence>MQYKLRDSIVSQVKISYAKDDGGHHQQPAIDCSAGSNPFSMPDAAKKAIAQATVSQVNLYPHHSGLKGAICRTFGPAIGLSEQNVLLTAGSIDGIYVVNTAFLRDGARVLGICPQFSDYMSHAKVLGYDYQAVPLSVSDNWAFDSQAVLDALDSSLSLVYIDNPNNPTGQIIPLATLRTIADTARDKGVCVIIDEAYGEFMPPENSAAALLKDCGNVIVLRTFSKGWGLAGLRAGYILAAPELIEVFEKLSNPYVISEPARVVCEAAMSDEAFLPGCRQSIAARKSVLCRSLGHKLKVARTDDTVPICLLVHEDTGCDLQQMLEEQGVGVVSGSDFLSLGSNSVRLRLPEPSQFDALLAILQKLDRS</sequence>
<evidence type="ECO:0000313" key="5">
    <source>
        <dbReference type="EMBL" id="HIU42898.1"/>
    </source>
</evidence>
<dbReference type="GO" id="GO:0030170">
    <property type="term" value="F:pyridoxal phosphate binding"/>
    <property type="evidence" value="ECO:0007669"/>
    <property type="project" value="InterPro"/>
</dbReference>
<keyword evidence="2 3" id="KW-0663">Pyridoxal phosphate</keyword>
<dbReference type="EMBL" id="DVMR01000013">
    <property type="protein sequence ID" value="HIU42898.1"/>
    <property type="molecule type" value="Genomic_DNA"/>
</dbReference>
<evidence type="ECO:0000259" key="4">
    <source>
        <dbReference type="Pfam" id="PF00155"/>
    </source>
</evidence>
<dbReference type="InterPro" id="IPR015422">
    <property type="entry name" value="PyrdxlP-dep_Trfase_small"/>
</dbReference>
<dbReference type="Proteomes" id="UP000824073">
    <property type="component" value="Unassembled WGS sequence"/>
</dbReference>
<dbReference type="InterPro" id="IPR001917">
    <property type="entry name" value="Aminotrans_II_pyridoxalP_BS"/>
</dbReference>
<dbReference type="CDD" id="cd00609">
    <property type="entry name" value="AAT_like"/>
    <property type="match status" value="1"/>
</dbReference>
<proteinExistence type="inferred from homology"/>
<name>A0A9D1LJG8_9CLOT</name>
<dbReference type="Gene3D" id="3.40.640.10">
    <property type="entry name" value="Type I PLP-dependent aspartate aminotransferase-like (Major domain)"/>
    <property type="match status" value="1"/>
</dbReference>
<dbReference type="PANTHER" id="PTHR42885:SF1">
    <property type="entry name" value="THREONINE-PHOSPHATE DECARBOXYLASE"/>
    <property type="match status" value="1"/>
</dbReference>
<organism evidence="5 6">
    <name type="scientific">Candidatus Ventrousia excrementavium</name>
    <dbReference type="NCBI Taxonomy" id="2840961"/>
    <lineage>
        <taxon>Bacteria</taxon>
        <taxon>Bacillati</taxon>
        <taxon>Bacillota</taxon>
        <taxon>Clostridia</taxon>
        <taxon>Eubacteriales</taxon>
        <taxon>Clostridiaceae</taxon>
        <taxon>Clostridiaceae incertae sedis</taxon>
        <taxon>Candidatus Ventrousia</taxon>
    </lineage>
</organism>
<comment type="similarity">
    <text evidence="3">Belongs to the class-II pyridoxal-phosphate-dependent aminotransferase family.</text>
</comment>
<reference evidence="5" key="1">
    <citation type="submission" date="2020-10" db="EMBL/GenBank/DDBJ databases">
        <authorList>
            <person name="Gilroy R."/>
        </authorList>
    </citation>
    <scope>NUCLEOTIDE SEQUENCE</scope>
    <source>
        <strain evidence="5">CHK191-8634</strain>
    </source>
</reference>